<feature type="compositionally biased region" description="Basic and acidic residues" evidence="1">
    <location>
        <begin position="326"/>
        <end position="338"/>
    </location>
</feature>
<evidence type="ECO:0000313" key="3">
    <source>
        <dbReference type="EMBL" id="CAL1150404.1"/>
    </source>
</evidence>
<dbReference type="EMBL" id="CAMXCT030002280">
    <property type="protein sequence ID" value="CAL4784341.1"/>
    <property type="molecule type" value="Genomic_DNA"/>
</dbReference>
<feature type="region of interest" description="Disordered" evidence="1">
    <location>
        <begin position="598"/>
        <end position="702"/>
    </location>
</feature>
<evidence type="ECO:0000313" key="2">
    <source>
        <dbReference type="EMBL" id="CAI3997029.1"/>
    </source>
</evidence>
<feature type="compositionally biased region" description="Low complexity" evidence="1">
    <location>
        <begin position="623"/>
        <end position="634"/>
    </location>
</feature>
<feature type="region of interest" description="Disordered" evidence="1">
    <location>
        <begin position="136"/>
        <end position="161"/>
    </location>
</feature>
<reference evidence="2" key="1">
    <citation type="submission" date="2022-10" db="EMBL/GenBank/DDBJ databases">
        <authorList>
            <person name="Chen Y."/>
            <person name="Dougan E. K."/>
            <person name="Chan C."/>
            <person name="Rhodes N."/>
            <person name="Thang M."/>
        </authorList>
    </citation>
    <scope>NUCLEOTIDE SEQUENCE</scope>
</reference>
<evidence type="ECO:0000256" key="1">
    <source>
        <dbReference type="SAM" id="MobiDB-lite"/>
    </source>
</evidence>
<gene>
    <name evidence="2" type="ORF">C1SCF055_LOCUS23455</name>
</gene>
<protein>
    <submittedName>
        <fullName evidence="2">Uncharacterized protein</fullName>
    </submittedName>
</protein>
<comment type="caution">
    <text evidence="2">The sequence shown here is derived from an EMBL/GenBank/DDBJ whole genome shotgun (WGS) entry which is preliminary data.</text>
</comment>
<feature type="compositionally biased region" description="Acidic residues" evidence="1">
    <location>
        <begin position="672"/>
        <end position="697"/>
    </location>
</feature>
<dbReference type="EMBL" id="CAMXCT010002280">
    <property type="protein sequence ID" value="CAI3997029.1"/>
    <property type="molecule type" value="Genomic_DNA"/>
</dbReference>
<accession>A0A9P1CSQ8</accession>
<reference evidence="3" key="2">
    <citation type="submission" date="2024-04" db="EMBL/GenBank/DDBJ databases">
        <authorList>
            <person name="Chen Y."/>
            <person name="Shah S."/>
            <person name="Dougan E. K."/>
            <person name="Thang M."/>
            <person name="Chan C."/>
        </authorList>
    </citation>
    <scope>NUCLEOTIDE SEQUENCE [LARGE SCALE GENOMIC DNA]</scope>
</reference>
<dbReference type="EMBL" id="CAMXCT020002280">
    <property type="protein sequence ID" value="CAL1150404.1"/>
    <property type="molecule type" value="Genomic_DNA"/>
</dbReference>
<feature type="compositionally biased region" description="Acidic residues" evidence="1">
    <location>
        <begin position="465"/>
        <end position="494"/>
    </location>
</feature>
<proteinExistence type="predicted"/>
<organism evidence="2">
    <name type="scientific">Cladocopium goreaui</name>
    <dbReference type="NCBI Taxonomy" id="2562237"/>
    <lineage>
        <taxon>Eukaryota</taxon>
        <taxon>Sar</taxon>
        <taxon>Alveolata</taxon>
        <taxon>Dinophyceae</taxon>
        <taxon>Suessiales</taxon>
        <taxon>Symbiodiniaceae</taxon>
        <taxon>Cladocopium</taxon>
    </lineage>
</organism>
<feature type="region of interest" description="Disordered" evidence="1">
    <location>
        <begin position="436"/>
        <end position="495"/>
    </location>
</feature>
<feature type="compositionally biased region" description="Basic and acidic residues" evidence="1">
    <location>
        <begin position="660"/>
        <end position="671"/>
    </location>
</feature>
<sequence>AYFDGSSVGRSPIELFHLYSPELKKGFFGPPLAGDLSKKTPDPESMLMEEVRVSSACTGAYTAELALGVVEKTINDSAFLSRRVEPGQPIDLSPLLTEREFGVVQSLSQTFRDEFGQELRKILERQLQTMADATGEAKFPGVPRDGSPEFGNGRLHSPSDGELQWPGGYVVGLAPDRTVPKAKATPVPKAADAKKLPSRGNMGQFSAYQHRTKNHHLIEWLDIADPTFLGMDVTKDLDRPHLMNEYLRRGEPAKSTRWTPGEICLFMKHRLSKLQPHDDIGVFAHRLPRSMGITPAPFPVPVLEWEKEQRKNPSTAKRHPPPPPAETERKAKSRRSEPETLPSIIPTQGYKAEWDKTKKTWFLMHADMEQKVPVETSTKAKPKIYLDESGSNEVVWGGGDLAPYYCQTLFEDFRASQQKSTKPSMMPMASRPVQAMRGMTQAASAAPSLETLDDQKDGDERVPEDGDPDDVLSTEHEESEEEALDGEALEDTPETVEMAAPPEPPIWERPFLQELGGKFGTVMVDPVKEVFIPLKKGCPDYHITPSFVDGQLRGYVVDSASHGYGVTPYWSHMLASSRRAQEASKSTEVQGQIAALKSQNPSTAVLPPGTPHTPKQLVRRTPKTTPSPKTHASPFRAMGAIPGTGDEKTEGLEDQNAEAEEPRPTDAKGLEEEIEETKDDEKEEEANEEADDNEEANEEARQWRMTTESFRRSPGFMAQARIGAALQEIGNEQCFERCIDRFHESGDGCDSLRNMATRPSDCRDRHAACKLFALHSNQQWAQWLDGADPNILKDSDQLKLTRQDLALLVAFATGWAPFATTPQNMTKQEDLVEAAAVEYKSRGRPARATKWSAVEIIRFMKWKAPKPKPDTHVSAIPQTFPSSGYELTFQPQSIRPWVLQHPDHSFGLELVDDEYELYQDSNGEDVIMGKNTGPSYCQDLMIASRSGQWRDSAPRLLEVTQLKSQCHSQEP</sequence>
<evidence type="ECO:0000313" key="4">
    <source>
        <dbReference type="Proteomes" id="UP001152797"/>
    </source>
</evidence>
<name>A0A9P1CSQ8_9DINO</name>
<dbReference type="Proteomes" id="UP001152797">
    <property type="component" value="Unassembled WGS sequence"/>
</dbReference>
<feature type="compositionally biased region" description="Basic and acidic residues" evidence="1">
    <location>
        <begin position="453"/>
        <end position="464"/>
    </location>
</feature>
<feature type="non-terminal residue" evidence="2">
    <location>
        <position position="1"/>
    </location>
</feature>
<dbReference type="AlphaFoldDB" id="A0A9P1CSQ8"/>
<keyword evidence="4" id="KW-1185">Reference proteome</keyword>
<feature type="region of interest" description="Disordered" evidence="1">
    <location>
        <begin position="307"/>
        <end position="348"/>
    </location>
</feature>